<proteinExistence type="predicted"/>
<sequence>MFNPEQLLGQLMGDAMSGQLGGRKRKRSKSGLGALLGGSGGISTATKAKVGLGLLGVAYAAYQHYSQQGGSAAPAPQPVMGQAPPPAPATASAMPPPPPPAANPSPARVEEAMHLLRAMITAAHADGLIDGDEHEAILGRARQAGMDADSLRALDAEIRAPLTLEQLTVRTPAGQRAETYAAALIAITADTAEERAFLDRMAAQLELDAATRADIHAQLGLPASP</sequence>
<protein>
    <recommendedName>
        <fullName evidence="4">DUF533 domain-containing protein</fullName>
    </recommendedName>
</protein>
<dbReference type="eggNOG" id="COG2979">
    <property type="taxonomic scope" value="Bacteria"/>
</dbReference>
<evidence type="ECO:0000313" key="2">
    <source>
        <dbReference type="EMBL" id="KFN41516.1"/>
    </source>
</evidence>
<feature type="region of interest" description="Disordered" evidence="1">
    <location>
        <begin position="68"/>
        <end position="107"/>
    </location>
</feature>
<dbReference type="STRING" id="1384056.N787_06045"/>
<dbReference type="Proteomes" id="UP000029393">
    <property type="component" value="Unassembled WGS sequence"/>
</dbReference>
<dbReference type="Pfam" id="PF04391">
    <property type="entry name" value="DUF533"/>
    <property type="match status" value="1"/>
</dbReference>
<evidence type="ECO:0008006" key="4">
    <source>
        <dbReference type="Google" id="ProtNLM"/>
    </source>
</evidence>
<name>A0A091AQ87_9GAMM</name>
<dbReference type="PATRIC" id="fig|1384056.3.peg.2725"/>
<organism evidence="2 3">
    <name type="scientific">Arenimonas metalli CF5-1</name>
    <dbReference type="NCBI Taxonomy" id="1384056"/>
    <lineage>
        <taxon>Bacteria</taxon>
        <taxon>Pseudomonadati</taxon>
        <taxon>Pseudomonadota</taxon>
        <taxon>Gammaproteobacteria</taxon>
        <taxon>Lysobacterales</taxon>
        <taxon>Lysobacteraceae</taxon>
        <taxon>Arenimonas</taxon>
    </lineage>
</organism>
<dbReference type="RefSeq" id="WP_052575504.1">
    <property type="nucleotide sequence ID" value="NZ_AVCK01000065.1"/>
</dbReference>
<feature type="compositionally biased region" description="Pro residues" evidence="1">
    <location>
        <begin position="83"/>
        <end position="103"/>
    </location>
</feature>
<evidence type="ECO:0000313" key="3">
    <source>
        <dbReference type="Proteomes" id="UP000029393"/>
    </source>
</evidence>
<dbReference type="CDD" id="cd07178">
    <property type="entry name" value="terB_like_YebE"/>
    <property type="match status" value="1"/>
</dbReference>
<accession>A0A091AQ87</accession>
<dbReference type="InterPro" id="IPR007486">
    <property type="entry name" value="YebE"/>
</dbReference>
<dbReference type="Gene3D" id="1.10.3680.10">
    <property type="entry name" value="TerB-like"/>
    <property type="match status" value="1"/>
</dbReference>
<dbReference type="InterPro" id="IPR029024">
    <property type="entry name" value="TerB-like"/>
</dbReference>
<dbReference type="EMBL" id="AVCK01000065">
    <property type="protein sequence ID" value="KFN41516.1"/>
    <property type="molecule type" value="Genomic_DNA"/>
</dbReference>
<dbReference type="SUPFAM" id="SSF158682">
    <property type="entry name" value="TerB-like"/>
    <property type="match status" value="1"/>
</dbReference>
<reference evidence="2 3" key="1">
    <citation type="submission" date="2013-09" db="EMBL/GenBank/DDBJ databases">
        <title>Genome sequencing of Arenimonas metalli.</title>
        <authorList>
            <person name="Chen F."/>
            <person name="Wang G."/>
        </authorList>
    </citation>
    <scope>NUCLEOTIDE SEQUENCE [LARGE SCALE GENOMIC DNA]</scope>
    <source>
        <strain evidence="2 3">CF5-1</strain>
    </source>
</reference>
<dbReference type="AlphaFoldDB" id="A0A091AQ87"/>
<comment type="caution">
    <text evidence="2">The sequence shown here is derived from an EMBL/GenBank/DDBJ whole genome shotgun (WGS) entry which is preliminary data.</text>
</comment>
<keyword evidence="3" id="KW-1185">Reference proteome</keyword>
<evidence type="ECO:0000256" key="1">
    <source>
        <dbReference type="SAM" id="MobiDB-lite"/>
    </source>
</evidence>
<gene>
    <name evidence="2" type="ORF">N787_06045</name>
</gene>